<comment type="caution">
    <text evidence="2">The sequence shown here is derived from an EMBL/GenBank/DDBJ whole genome shotgun (WGS) entry which is preliminary data.</text>
</comment>
<dbReference type="InterPro" id="IPR002145">
    <property type="entry name" value="CopG"/>
</dbReference>
<feature type="domain" description="Ribbon-helix-helix protein CopG" evidence="1">
    <location>
        <begin position="5"/>
        <end position="39"/>
    </location>
</feature>
<name>A0A916SZA1_9MICO</name>
<dbReference type="Proteomes" id="UP000636793">
    <property type="component" value="Unassembled WGS sequence"/>
</dbReference>
<dbReference type="InterPro" id="IPR013321">
    <property type="entry name" value="Arc_rbn_hlx_hlx"/>
</dbReference>
<evidence type="ECO:0000259" key="1">
    <source>
        <dbReference type="Pfam" id="PF01402"/>
    </source>
</evidence>
<dbReference type="AlphaFoldDB" id="A0A916SZA1"/>
<gene>
    <name evidence="2" type="ORF">GCM10011492_12450</name>
</gene>
<sequence>MVHKVAITLPEELYDLVERARGIEHRSRSEVIQEALRTHFGESVYVPSDAERRALAEALDEFDQNPGAQREWDDVRHELWPKE</sequence>
<proteinExistence type="predicted"/>
<protein>
    <recommendedName>
        <fullName evidence="1">Ribbon-helix-helix protein CopG domain-containing protein</fullName>
    </recommendedName>
</protein>
<reference evidence="2" key="1">
    <citation type="journal article" date="2014" name="Int. J. Syst. Evol. Microbiol.">
        <title>Complete genome sequence of Corynebacterium casei LMG S-19264T (=DSM 44701T), isolated from a smear-ripened cheese.</title>
        <authorList>
            <consortium name="US DOE Joint Genome Institute (JGI-PGF)"/>
            <person name="Walter F."/>
            <person name="Albersmeier A."/>
            <person name="Kalinowski J."/>
            <person name="Ruckert C."/>
        </authorList>
    </citation>
    <scope>NUCLEOTIDE SEQUENCE</scope>
    <source>
        <strain evidence="2">CGMCC 1.15085</strain>
    </source>
</reference>
<dbReference type="SUPFAM" id="SSF47598">
    <property type="entry name" value="Ribbon-helix-helix"/>
    <property type="match status" value="1"/>
</dbReference>
<reference evidence="2" key="2">
    <citation type="submission" date="2020-09" db="EMBL/GenBank/DDBJ databases">
        <authorList>
            <person name="Sun Q."/>
            <person name="Zhou Y."/>
        </authorList>
    </citation>
    <scope>NUCLEOTIDE SEQUENCE</scope>
    <source>
        <strain evidence="2">CGMCC 1.15085</strain>
    </source>
</reference>
<dbReference type="Pfam" id="PF01402">
    <property type="entry name" value="RHH_1"/>
    <property type="match status" value="1"/>
</dbReference>
<dbReference type="Gene3D" id="1.10.1220.10">
    <property type="entry name" value="Met repressor-like"/>
    <property type="match status" value="1"/>
</dbReference>
<accession>A0A916SZA1</accession>
<organism evidence="2 3">
    <name type="scientific">Flexivirga endophytica</name>
    <dbReference type="NCBI Taxonomy" id="1849103"/>
    <lineage>
        <taxon>Bacteria</taxon>
        <taxon>Bacillati</taxon>
        <taxon>Actinomycetota</taxon>
        <taxon>Actinomycetes</taxon>
        <taxon>Micrococcales</taxon>
        <taxon>Dermacoccaceae</taxon>
        <taxon>Flexivirga</taxon>
    </lineage>
</organism>
<evidence type="ECO:0000313" key="3">
    <source>
        <dbReference type="Proteomes" id="UP000636793"/>
    </source>
</evidence>
<dbReference type="RefSeq" id="WP_188836118.1">
    <property type="nucleotide sequence ID" value="NZ_BMHI01000002.1"/>
</dbReference>
<dbReference type="EMBL" id="BMHI01000002">
    <property type="protein sequence ID" value="GGB24046.1"/>
    <property type="molecule type" value="Genomic_DNA"/>
</dbReference>
<dbReference type="InterPro" id="IPR010985">
    <property type="entry name" value="Ribbon_hlx_hlx"/>
</dbReference>
<keyword evidence="3" id="KW-1185">Reference proteome</keyword>
<evidence type="ECO:0000313" key="2">
    <source>
        <dbReference type="EMBL" id="GGB24046.1"/>
    </source>
</evidence>
<dbReference type="GO" id="GO:0006355">
    <property type="term" value="P:regulation of DNA-templated transcription"/>
    <property type="evidence" value="ECO:0007669"/>
    <property type="project" value="InterPro"/>
</dbReference>